<dbReference type="RefSeq" id="WP_185252442.1">
    <property type="nucleotide sequence ID" value="NZ_JACKXE010000001.1"/>
</dbReference>
<dbReference type="InterPro" id="IPR011047">
    <property type="entry name" value="Quinoprotein_ADH-like_sf"/>
</dbReference>
<keyword evidence="3" id="KW-0732">Signal</keyword>
<feature type="chain" id="PRO_5038458473" evidence="3">
    <location>
        <begin position="27"/>
        <end position="338"/>
    </location>
</feature>
<feature type="compositionally biased region" description="Low complexity" evidence="1">
    <location>
        <begin position="272"/>
        <end position="290"/>
    </location>
</feature>
<dbReference type="EMBL" id="JACKXE010000001">
    <property type="protein sequence ID" value="MBB6627263.1"/>
    <property type="molecule type" value="Genomic_DNA"/>
</dbReference>
<keyword evidence="2" id="KW-0472">Membrane</keyword>
<evidence type="ECO:0000256" key="3">
    <source>
        <dbReference type="SAM" id="SignalP"/>
    </source>
</evidence>
<keyword evidence="5" id="KW-1185">Reference proteome</keyword>
<evidence type="ECO:0000256" key="1">
    <source>
        <dbReference type="SAM" id="MobiDB-lite"/>
    </source>
</evidence>
<evidence type="ECO:0000313" key="4">
    <source>
        <dbReference type="EMBL" id="MBB6627263.1"/>
    </source>
</evidence>
<evidence type="ECO:0000313" key="5">
    <source>
        <dbReference type="Proteomes" id="UP000523955"/>
    </source>
</evidence>
<keyword evidence="2" id="KW-1133">Transmembrane helix</keyword>
<feature type="signal peptide" evidence="3">
    <location>
        <begin position="1"/>
        <end position="26"/>
    </location>
</feature>
<proteinExistence type="predicted"/>
<dbReference type="Proteomes" id="UP000523955">
    <property type="component" value="Unassembled WGS sequence"/>
</dbReference>
<evidence type="ECO:0000256" key="2">
    <source>
        <dbReference type="SAM" id="Phobius"/>
    </source>
</evidence>
<dbReference type="SUPFAM" id="SSF50998">
    <property type="entry name" value="Quinoprotein alcohol dehydrogenase-like"/>
    <property type="match status" value="1"/>
</dbReference>
<reference evidence="4 5" key="1">
    <citation type="submission" date="2020-08" db="EMBL/GenBank/DDBJ databases">
        <authorList>
            <person name="Seo M.-J."/>
        </authorList>
    </citation>
    <scope>NUCLEOTIDE SEQUENCE [LARGE SCALE GENOMIC DNA]</scope>
    <source>
        <strain evidence="4 5">KIGAM211</strain>
    </source>
</reference>
<organism evidence="4 5">
    <name type="scientific">Nocardioides luti</name>
    <dbReference type="NCBI Taxonomy" id="2761101"/>
    <lineage>
        <taxon>Bacteria</taxon>
        <taxon>Bacillati</taxon>
        <taxon>Actinomycetota</taxon>
        <taxon>Actinomycetes</taxon>
        <taxon>Propionibacteriales</taxon>
        <taxon>Nocardioidaceae</taxon>
        <taxon>Nocardioides</taxon>
    </lineage>
</organism>
<feature type="region of interest" description="Disordered" evidence="1">
    <location>
        <begin position="272"/>
        <end position="309"/>
    </location>
</feature>
<keyword evidence="2" id="KW-0812">Transmembrane</keyword>
<protein>
    <submittedName>
        <fullName evidence="4">WD40 repeat domain-containing protein</fullName>
    </submittedName>
</protein>
<name>A0A7X0RHQ6_9ACTN</name>
<dbReference type="AlphaFoldDB" id="A0A7X0RHQ6"/>
<sequence length="338" mass="35305">MNLNRDGVLGFLVLLPFLMGAAAAPADQPGQVAFTFQDPEIVESSGLVLQDGLVLTTNDSGDVGRVFAVDPAIGETVGVTRWSDDPVDVEALAPAGDGEVWVGDIGDNSDDRDDVQVARVPVGRGDRTVDPTTYDLVYAGGPVNAETLMSDPTTGRLYVASKSVFGGRLFEAPARLDPDRPNRLRPIGDVLPIATDGVFLPDGRHVVIRDYSVATVYTFPALEEVATFRLPTQDQGEGLTVDGDGGLLVSTEGQGTDVLRVRLPDAVRRAMAAADPSASASPDGGPSSRATVGATSSPEPGRDASAGTADGRSTWPWFLGAWLGLGGVGLLVLALRRR</sequence>
<comment type="caution">
    <text evidence="4">The sequence shown here is derived from an EMBL/GenBank/DDBJ whole genome shotgun (WGS) entry which is preliminary data.</text>
</comment>
<accession>A0A7X0RHQ6</accession>
<gene>
    <name evidence="4" type="ORF">H5V45_08005</name>
</gene>
<feature type="transmembrane region" description="Helical" evidence="2">
    <location>
        <begin position="315"/>
        <end position="335"/>
    </location>
</feature>